<evidence type="ECO:0000256" key="1">
    <source>
        <dbReference type="SAM" id="Phobius"/>
    </source>
</evidence>
<dbReference type="EMBL" id="JBFXLS010000096">
    <property type="protein sequence ID" value="KAL2817028.1"/>
    <property type="molecule type" value="Genomic_DNA"/>
</dbReference>
<evidence type="ECO:0000313" key="2">
    <source>
        <dbReference type="EMBL" id="KAL2817028.1"/>
    </source>
</evidence>
<protein>
    <submittedName>
        <fullName evidence="2">Uncharacterized protein</fullName>
    </submittedName>
</protein>
<accession>A0ABR4HNF6</accession>
<organism evidence="2 3">
    <name type="scientific">Aspergillus cavernicola</name>
    <dbReference type="NCBI Taxonomy" id="176166"/>
    <lineage>
        <taxon>Eukaryota</taxon>
        <taxon>Fungi</taxon>
        <taxon>Dikarya</taxon>
        <taxon>Ascomycota</taxon>
        <taxon>Pezizomycotina</taxon>
        <taxon>Eurotiomycetes</taxon>
        <taxon>Eurotiomycetidae</taxon>
        <taxon>Eurotiales</taxon>
        <taxon>Aspergillaceae</taxon>
        <taxon>Aspergillus</taxon>
        <taxon>Aspergillus subgen. Nidulantes</taxon>
    </lineage>
</organism>
<proteinExistence type="predicted"/>
<gene>
    <name evidence="2" type="ORF">BDW59DRAFT_152947</name>
</gene>
<sequence length="128" mass="14142">MSLRIRGASHRTIHADFQTVATTMETATPVILDVIIARNARGVTALMSPSITMGFLASASLFAIVIKRWLTGVLCRVSLSFLRLSSCRCSSSSRRRRDAVIMGIPLKIRGQMPFRTCPTPHFAPFLYS</sequence>
<dbReference type="Proteomes" id="UP001610335">
    <property type="component" value="Unassembled WGS sequence"/>
</dbReference>
<name>A0ABR4HNF6_9EURO</name>
<keyword evidence="1" id="KW-1133">Transmembrane helix</keyword>
<keyword evidence="3" id="KW-1185">Reference proteome</keyword>
<keyword evidence="1" id="KW-0472">Membrane</keyword>
<feature type="transmembrane region" description="Helical" evidence="1">
    <location>
        <begin position="46"/>
        <end position="66"/>
    </location>
</feature>
<reference evidence="2 3" key="1">
    <citation type="submission" date="2024-07" db="EMBL/GenBank/DDBJ databases">
        <title>Section-level genome sequencing and comparative genomics of Aspergillus sections Usti and Cavernicolus.</title>
        <authorList>
            <consortium name="Lawrence Berkeley National Laboratory"/>
            <person name="Nybo J.L."/>
            <person name="Vesth T.C."/>
            <person name="Theobald S."/>
            <person name="Frisvad J.C."/>
            <person name="Larsen T.O."/>
            <person name="Kjaerboelling I."/>
            <person name="Rothschild-Mancinelli K."/>
            <person name="Lyhne E.K."/>
            <person name="Kogle M.E."/>
            <person name="Barry K."/>
            <person name="Clum A."/>
            <person name="Na H."/>
            <person name="Ledsgaard L."/>
            <person name="Lin J."/>
            <person name="Lipzen A."/>
            <person name="Kuo A."/>
            <person name="Riley R."/>
            <person name="Mondo S."/>
            <person name="LaButti K."/>
            <person name="Haridas S."/>
            <person name="Pangalinan J."/>
            <person name="Salamov A.A."/>
            <person name="Simmons B.A."/>
            <person name="Magnuson J.K."/>
            <person name="Chen J."/>
            <person name="Drula E."/>
            <person name="Henrissat B."/>
            <person name="Wiebenga A."/>
            <person name="Lubbers R.J."/>
            <person name="Gomes A.C."/>
            <person name="Makela M.R."/>
            <person name="Stajich J."/>
            <person name="Grigoriev I.V."/>
            <person name="Mortensen U.H."/>
            <person name="De vries R.P."/>
            <person name="Baker S.E."/>
            <person name="Andersen M.R."/>
        </authorList>
    </citation>
    <scope>NUCLEOTIDE SEQUENCE [LARGE SCALE GENOMIC DNA]</scope>
    <source>
        <strain evidence="2 3">CBS 600.67</strain>
    </source>
</reference>
<evidence type="ECO:0000313" key="3">
    <source>
        <dbReference type="Proteomes" id="UP001610335"/>
    </source>
</evidence>
<keyword evidence="1" id="KW-0812">Transmembrane</keyword>
<comment type="caution">
    <text evidence="2">The sequence shown here is derived from an EMBL/GenBank/DDBJ whole genome shotgun (WGS) entry which is preliminary data.</text>
</comment>